<evidence type="ECO:0000256" key="3">
    <source>
        <dbReference type="ARBA" id="ARBA00022989"/>
    </source>
</evidence>
<feature type="region of interest" description="Disordered" evidence="5">
    <location>
        <begin position="538"/>
        <end position="605"/>
    </location>
</feature>
<feature type="transmembrane region" description="Helical" evidence="6">
    <location>
        <begin position="338"/>
        <end position="359"/>
    </location>
</feature>
<evidence type="ECO:0000256" key="4">
    <source>
        <dbReference type="ARBA" id="ARBA00023136"/>
    </source>
</evidence>
<dbReference type="AlphaFoldDB" id="A0AAV4G2V1"/>
<accession>A0AAV4G2V1</accession>
<feature type="domain" description="TM7S3/TM198-like" evidence="8">
    <location>
        <begin position="295"/>
        <end position="498"/>
    </location>
</feature>
<dbReference type="Proteomes" id="UP000762676">
    <property type="component" value="Unassembled WGS sequence"/>
</dbReference>
<dbReference type="InterPro" id="IPR042502">
    <property type="entry name" value="TM7SF3"/>
</dbReference>
<protein>
    <submittedName>
        <fullName evidence="9">Transmembrane 7 superfamily member 3-like</fullName>
    </submittedName>
</protein>
<feature type="signal peptide" evidence="7">
    <location>
        <begin position="1"/>
        <end position="27"/>
    </location>
</feature>
<feature type="compositionally biased region" description="Low complexity" evidence="5">
    <location>
        <begin position="549"/>
        <end position="579"/>
    </location>
</feature>
<evidence type="ECO:0000313" key="9">
    <source>
        <dbReference type="EMBL" id="GFR80017.1"/>
    </source>
</evidence>
<sequence length="605" mass="67562">MYNLAGFVIRLWLVCCFWLCHQNYAESATYSFPVEKSHIAVLPANETTSIQTKGLSMKSSRFVVIQVHSQRKILFLSSNKDFDVDSTKTGKNVGLVTLLTVGQDKETWYIKANCTQNVTVSVIIQLYTDSDPIPGGCNQVFNLEQDPSVVIEHKRPYRSNVFFQWANLATRPGRKLPDCEDKEVLDNLEYEVYVSFMRQRDLGEDEFMRAVQQVLRPEDLKEHGTKIFSETDTPTSQSQVSVTSREGQGAVYSVLVRRKDTGHSATYTTAVSYACDIDGGGCDVSLSALRIAGAIFLGVVGLFLLLFGHRYFRASQVVFGFIFSGLLTYIVIFQAQTHDWVCLLLAVLVGVIGGGAWLAVWQRFNFPTAQVFLMGLCAGYVVAAVVFFTPFGNISWWTAPVNYALCYVCLVLIFSVAFMAFPKFLSIMSCCIVGSMMALWSVSIPLWASLEMIFLNSIYHQTQSSYSEVKVVYPLNMQDIVIYAFWPAIAILGMGLQFYREMGNAGFSKPFEILRSSVLRHHELPRPSSRGRNVYTYEDDAEDERHNVSESNSGSGLGGNSETSRLLSSGQSQTSAQQQPLYRSVHSRAQPSAPVNDSAKFNDVI</sequence>
<organism evidence="9 10">
    <name type="scientific">Elysia marginata</name>
    <dbReference type="NCBI Taxonomy" id="1093978"/>
    <lineage>
        <taxon>Eukaryota</taxon>
        <taxon>Metazoa</taxon>
        <taxon>Spiralia</taxon>
        <taxon>Lophotrochozoa</taxon>
        <taxon>Mollusca</taxon>
        <taxon>Gastropoda</taxon>
        <taxon>Heterobranchia</taxon>
        <taxon>Euthyneura</taxon>
        <taxon>Panpulmonata</taxon>
        <taxon>Sacoglossa</taxon>
        <taxon>Placobranchoidea</taxon>
        <taxon>Plakobranchidae</taxon>
        <taxon>Elysia</taxon>
    </lineage>
</organism>
<keyword evidence="4 6" id="KW-0472">Membrane</keyword>
<dbReference type="EMBL" id="BMAT01011834">
    <property type="protein sequence ID" value="GFR80017.1"/>
    <property type="molecule type" value="Genomic_DNA"/>
</dbReference>
<feature type="transmembrane region" description="Helical" evidence="6">
    <location>
        <begin position="480"/>
        <end position="499"/>
    </location>
</feature>
<dbReference type="Pfam" id="PF25992">
    <property type="entry name" value="Ig_TM7SF3_N"/>
    <property type="match status" value="1"/>
</dbReference>
<evidence type="ECO:0000256" key="5">
    <source>
        <dbReference type="SAM" id="MobiDB-lite"/>
    </source>
</evidence>
<evidence type="ECO:0000256" key="2">
    <source>
        <dbReference type="ARBA" id="ARBA00022692"/>
    </source>
</evidence>
<name>A0AAV4G2V1_9GAST</name>
<comment type="subcellular location">
    <subcellularLocation>
        <location evidence="1">Membrane</location>
        <topology evidence="1">Multi-pass membrane protein</topology>
    </subcellularLocation>
</comment>
<keyword evidence="7" id="KW-0732">Signal</keyword>
<reference evidence="9 10" key="1">
    <citation type="journal article" date="2021" name="Elife">
        <title>Chloroplast acquisition without the gene transfer in kleptoplastic sea slugs, Plakobranchus ocellatus.</title>
        <authorList>
            <person name="Maeda T."/>
            <person name="Takahashi S."/>
            <person name="Yoshida T."/>
            <person name="Shimamura S."/>
            <person name="Takaki Y."/>
            <person name="Nagai Y."/>
            <person name="Toyoda A."/>
            <person name="Suzuki Y."/>
            <person name="Arimoto A."/>
            <person name="Ishii H."/>
            <person name="Satoh N."/>
            <person name="Nishiyama T."/>
            <person name="Hasebe M."/>
            <person name="Maruyama T."/>
            <person name="Minagawa J."/>
            <person name="Obokata J."/>
            <person name="Shigenobu S."/>
        </authorList>
    </citation>
    <scope>NUCLEOTIDE SEQUENCE [LARGE SCALE GENOMIC DNA]</scope>
</reference>
<feature type="transmembrane region" description="Helical" evidence="6">
    <location>
        <begin position="314"/>
        <end position="332"/>
    </location>
</feature>
<evidence type="ECO:0000256" key="6">
    <source>
        <dbReference type="SAM" id="Phobius"/>
    </source>
</evidence>
<evidence type="ECO:0000259" key="8">
    <source>
        <dbReference type="Pfam" id="PF13886"/>
    </source>
</evidence>
<dbReference type="GO" id="GO:0043069">
    <property type="term" value="P:negative regulation of programmed cell death"/>
    <property type="evidence" value="ECO:0007669"/>
    <property type="project" value="TreeGrafter"/>
</dbReference>
<keyword evidence="3 6" id="KW-1133">Transmembrane helix</keyword>
<evidence type="ECO:0000313" key="10">
    <source>
        <dbReference type="Proteomes" id="UP000762676"/>
    </source>
</evidence>
<keyword evidence="10" id="KW-1185">Reference proteome</keyword>
<dbReference type="PANTHER" id="PTHR15937">
    <property type="entry name" value="TRANSMEMBRANE 7 SUPERFAMILY MEMBER 3"/>
    <property type="match status" value="1"/>
</dbReference>
<evidence type="ECO:0000256" key="1">
    <source>
        <dbReference type="ARBA" id="ARBA00004141"/>
    </source>
</evidence>
<proteinExistence type="predicted"/>
<feature type="transmembrane region" description="Helical" evidence="6">
    <location>
        <begin position="427"/>
        <end position="448"/>
    </location>
</feature>
<gene>
    <name evidence="9" type="ORF">ElyMa_005888800</name>
</gene>
<feature type="transmembrane region" description="Helical" evidence="6">
    <location>
        <begin position="288"/>
        <end position="307"/>
    </location>
</feature>
<keyword evidence="2 6" id="KW-0812">Transmembrane</keyword>
<dbReference type="GO" id="GO:0005886">
    <property type="term" value="C:plasma membrane"/>
    <property type="evidence" value="ECO:0007669"/>
    <property type="project" value="TreeGrafter"/>
</dbReference>
<feature type="transmembrane region" description="Helical" evidence="6">
    <location>
        <begin position="371"/>
        <end position="389"/>
    </location>
</feature>
<dbReference type="InterPro" id="IPR025256">
    <property type="entry name" value="TM7S3/TM198-like_dom"/>
</dbReference>
<dbReference type="PANTHER" id="PTHR15937:SF3">
    <property type="entry name" value="TRANSMEMBRANE 7 SUPERFAMILY MEMBER 3"/>
    <property type="match status" value="1"/>
</dbReference>
<dbReference type="Pfam" id="PF13886">
    <property type="entry name" value="TM7S3_TM198"/>
    <property type="match status" value="1"/>
</dbReference>
<feature type="transmembrane region" description="Helical" evidence="6">
    <location>
        <begin position="401"/>
        <end position="420"/>
    </location>
</feature>
<feature type="chain" id="PRO_5043741492" evidence="7">
    <location>
        <begin position="28"/>
        <end position="605"/>
    </location>
</feature>
<comment type="caution">
    <text evidence="9">The sequence shown here is derived from an EMBL/GenBank/DDBJ whole genome shotgun (WGS) entry which is preliminary data.</text>
</comment>
<evidence type="ECO:0000256" key="7">
    <source>
        <dbReference type="SAM" id="SignalP"/>
    </source>
</evidence>